<evidence type="ECO:0000256" key="1">
    <source>
        <dbReference type="ARBA" id="ARBA00006484"/>
    </source>
</evidence>
<dbReference type="Gene3D" id="3.40.50.720">
    <property type="entry name" value="NAD(P)-binding Rossmann-like Domain"/>
    <property type="match status" value="1"/>
</dbReference>
<accession>A0A9P7R0Y4</accession>
<proteinExistence type="inferred from homology"/>
<feature type="chain" id="PRO_5040174397" evidence="4">
    <location>
        <begin position="20"/>
        <end position="343"/>
    </location>
</feature>
<dbReference type="InterPro" id="IPR036291">
    <property type="entry name" value="NAD(P)-bd_dom_sf"/>
</dbReference>
<comment type="similarity">
    <text evidence="1">Belongs to the short-chain dehydrogenases/reductases (SDR) family.</text>
</comment>
<dbReference type="SUPFAM" id="SSF51735">
    <property type="entry name" value="NAD(P)-binding Rossmann-fold domains"/>
    <property type="match status" value="1"/>
</dbReference>
<dbReference type="PRINTS" id="PR00081">
    <property type="entry name" value="GDHRDH"/>
</dbReference>
<feature type="signal peptide" evidence="4">
    <location>
        <begin position="1"/>
        <end position="19"/>
    </location>
</feature>
<dbReference type="AlphaFoldDB" id="A0A9P7R0Y4"/>
<evidence type="ECO:0000256" key="2">
    <source>
        <dbReference type="ARBA" id="ARBA00022857"/>
    </source>
</evidence>
<organism evidence="5 6">
    <name type="scientific">Colletotrichum scovillei</name>
    <dbReference type="NCBI Taxonomy" id="1209932"/>
    <lineage>
        <taxon>Eukaryota</taxon>
        <taxon>Fungi</taxon>
        <taxon>Dikarya</taxon>
        <taxon>Ascomycota</taxon>
        <taxon>Pezizomycotina</taxon>
        <taxon>Sordariomycetes</taxon>
        <taxon>Hypocreomycetidae</taxon>
        <taxon>Glomerellales</taxon>
        <taxon>Glomerellaceae</taxon>
        <taxon>Colletotrichum</taxon>
        <taxon>Colletotrichum acutatum species complex</taxon>
    </lineage>
</organism>
<keyword evidence="4" id="KW-0732">Signal</keyword>
<keyword evidence="3" id="KW-0560">Oxidoreductase</keyword>
<gene>
    <name evidence="5" type="ORF">JMJ77_009298</name>
</gene>
<keyword evidence="2" id="KW-0521">NADP</keyword>
<keyword evidence="6" id="KW-1185">Reference proteome</keyword>
<reference evidence="5" key="1">
    <citation type="submission" date="2021-05" db="EMBL/GenBank/DDBJ databases">
        <title>Comparative genomics of three Colletotrichum scovillei strains and genetic complementation revealed genes involved fungal growth and virulence on chili pepper.</title>
        <authorList>
            <person name="Hsieh D.-K."/>
            <person name="Chuang S.-C."/>
            <person name="Chen C.-Y."/>
            <person name="Chao Y.-T."/>
            <person name="Lu M.-Y.J."/>
            <person name="Lee M.-H."/>
            <person name="Shih M.-C."/>
        </authorList>
    </citation>
    <scope>NUCLEOTIDE SEQUENCE</scope>
    <source>
        <strain evidence="5">Coll-153</strain>
    </source>
</reference>
<dbReference type="PRINTS" id="PR00080">
    <property type="entry name" value="SDRFAMILY"/>
</dbReference>
<dbReference type="EMBL" id="JAESDN010000009">
    <property type="protein sequence ID" value="KAG7045213.1"/>
    <property type="molecule type" value="Genomic_DNA"/>
</dbReference>
<dbReference type="PANTHER" id="PTHR43639:SF1">
    <property type="entry name" value="SHORT-CHAIN DEHYDROGENASE_REDUCTASE FAMILY PROTEIN"/>
    <property type="match status" value="1"/>
</dbReference>
<dbReference type="InterPro" id="IPR002347">
    <property type="entry name" value="SDR_fam"/>
</dbReference>
<evidence type="ECO:0000256" key="3">
    <source>
        <dbReference type="ARBA" id="ARBA00023002"/>
    </source>
</evidence>
<protein>
    <submittedName>
        <fullName evidence="5">Short-chain dehydrogenase/reductase SDR</fullName>
    </submittedName>
</protein>
<evidence type="ECO:0000256" key="4">
    <source>
        <dbReference type="SAM" id="SignalP"/>
    </source>
</evidence>
<dbReference type="PANTHER" id="PTHR43639">
    <property type="entry name" value="OXIDOREDUCTASE, SHORT-CHAIN DEHYDROGENASE/REDUCTASE FAMILY (AFU_ORTHOLOGUE AFUA_5G02870)"/>
    <property type="match status" value="1"/>
</dbReference>
<evidence type="ECO:0000313" key="5">
    <source>
        <dbReference type="EMBL" id="KAG7045213.1"/>
    </source>
</evidence>
<dbReference type="FunFam" id="3.40.50.720:FF:000374">
    <property type="entry name" value="3-oxoacyl-(Acyl-carrier-protein) reductase"/>
    <property type="match status" value="1"/>
</dbReference>
<comment type="caution">
    <text evidence="5">The sequence shown here is derived from an EMBL/GenBank/DDBJ whole genome shotgun (WGS) entry which is preliminary data.</text>
</comment>
<dbReference type="GO" id="GO:0016491">
    <property type="term" value="F:oxidoreductase activity"/>
    <property type="evidence" value="ECO:0007669"/>
    <property type="project" value="UniProtKB-KW"/>
</dbReference>
<evidence type="ECO:0000313" key="6">
    <source>
        <dbReference type="Proteomes" id="UP000699042"/>
    </source>
</evidence>
<dbReference type="Proteomes" id="UP000699042">
    <property type="component" value="Unassembled WGS sequence"/>
</dbReference>
<sequence length="343" mass="35616">MQFPTFAVLASIMVAGVSAQTSYETANYLSVCQQGTNLFCTGNTNVCQKGKTDTFDAKATKANEEACKGLQRGNSCTQTKMASTQAQSLHGKVAIVTGGSRGIGAAIAIEIAKRGANVVITFVSENSVSVAQDVVNSVKALGNGADAVAVQADMSSPDSPARVLEATVKAFGEHIDILVNNAGITSKLPVSDVTPANFQESIDVNLKGPFFMSQAVIPRLRRPGRIINITSVAARGGYASASLYLASKAGLEGLTRALAAELGPAGHTVNAVEPGVTETDMARDSGASEAHGEHVKMIVAMTPFENRMGRPEDVAYVVAMLAEEQANWVTGQTISASGGFSML</sequence>
<name>A0A9P7R0Y4_9PEZI</name>
<dbReference type="Pfam" id="PF13561">
    <property type="entry name" value="adh_short_C2"/>
    <property type="match status" value="1"/>
</dbReference>